<gene>
    <name evidence="1" type="ORF">B0I18_1122</name>
</gene>
<dbReference type="RefSeq" id="WP_106524859.1">
    <property type="nucleotide sequence ID" value="NZ_PYGD01000012.1"/>
</dbReference>
<comment type="caution">
    <text evidence="1">The sequence shown here is derived from an EMBL/GenBank/DDBJ whole genome shotgun (WGS) entry which is preliminary data.</text>
</comment>
<keyword evidence="2" id="KW-1185">Reference proteome</keyword>
<sequence length="160" mass="18325">MKSRIILTLFALLLFAACEKQPDQYPDEPQIYYKNTTPRTIGIEDTTVIKILFGFTDGDGNIGWDENRMAIFAYNVFDPKDTTRRRDTFAFPFPNVPDNMRPRKGGLTGDAYLNLGNQFFTLDSLHRVYGGDTVVFNIYIKDEADNMSNIITTDSIFVRK</sequence>
<dbReference type="AlphaFoldDB" id="A0A2P8CW57"/>
<evidence type="ECO:0000313" key="1">
    <source>
        <dbReference type="EMBL" id="PSK89201.1"/>
    </source>
</evidence>
<protein>
    <submittedName>
        <fullName evidence="1">Uncharacterized protein</fullName>
    </submittedName>
</protein>
<proteinExistence type="predicted"/>
<accession>A0A2P8CW57</accession>
<dbReference type="OrthoDB" id="980982at2"/>
<organism evidence="1 2">
    <name type="scientific">Taibaiella chishuiensis</name>
    <dbReference type="NCBI Taxonomy" id="1434707"/>
    <lineage>
        <taxon>Bacteria</taxon>
        <taxon>Pseudomonadati</taxon>
        <taxon>Bacteroidota</taxon>
        <taxon>Chitinophagia</taxon>
        <taxon>Chitinophagales</taxon>
        <taxon>Chitinophagaceae</taxon>
        <taxon>Taibaiella</taxon>
    </lineage>
</organism>
<evidence type="ECO:0000313" key="2">
    <source>
        <dbReference type="Proteomes" id="UP000240572"/>
    </source>
</evidence>
<name>A0A2P8CW57_9BACT</name>
<dbReference type="EMBL" id="PYGD01000012">
    <property type="protein sequence ID" value="PSK89201.1"/>
    <property type="molecule type" value="Genomic_DNA"/>
</dbReference>
<dbReference type="Proteomes" id="UP000240572">
    <property type="component" value="Unassembled WGS sequence"/>
</dbReference>
<reference evidence="1 2" key="1">
    <citation type="submission" date="2018-03" db="EMBL/GenBank/DDBJ databases">
        <title>Genomic Encyclopedia of Type Strains, Phase III (KMG-III): the genomes of soil and plant-associated and newly described type strains.</title>
        <authorList>
            <person name="Whitman W."/>
        </authorList>
    </citation>
    <scope>NUCLEOTIDE SEQUENCE [LARGE SCALE GENOMIC DNA]</scope>
    <source>
        <strain evidence="1 2">CGMCC 1.12700</strain>
    </source>
</reference>
<dbReference type="PROSITE" id="PS51257">
    <property type="entry name" value="PROKAR_LIPOPROTEIN"/>
    <property type="match status" value="1"/>
</dbReference>